<keyword evidence="7 10" id="KW-0862">Zinc</keyword>
<dbReference type="OrthoDB" id="3064516at2759"/>
<evidence type="ECO:0000259" key="11">
    <source>
        <dbReference type="Pfam" id="PF07687"/>
    </source>
</evidence>
<feature type="binding site" evidence="10">
    <location>
        <position position="121"/>
    </location>
    <ligand>
        <name>Zn(2+)</name>
        <dbReference type="ChEBI" id="CHEBI:29105"/>
        <label>1</label>
    </ligand>
</feature>
<feature type="active site" evidence="9">
    <location>
        <position position="123"/>
    </location>
</feature>
<protein>
    <recommendedName>
        <fullName evidence="3">N-acyl-aliphatic-L-amino acid amidohydrolase</fullName>
        <ecNumber evidence="3">3.5.1.14</ecNumber>
    </recommendedName>
    <alternativeName>
        <fullName evidence="8">N-acyl-L-amino-acid amidohydrolase</fullName>
    </alternativeName>
</protein>
<comment type="cofactor">
    <cofactor evidence="10">
        <name>Zn(2+)</name>
        <dbReference type="ChEBI" id="CHEBI:29105"/>
    </cofactor>
    <text evidence="10">Binds 2 Zn(2+) ions per subunit.</text>
</comment>
<dbReference type="SUPFAM" id="SSF55031">
    <property type="entry name" value="Bacterial exopeptidase dimerisation domain"/>
    <property type="match status" value="1"/>
</dbReference>
<dbReference type="EMBL" id="AZBU02000001">
    <property type="protein sequence ID" value="TMS38117.1"/>
    <property type="molecule type" value="Genomic_DNA"/>
</dbReference>
<reference evidence="12 13" key="2">
    <citation type="journal article" date="2019" name="G3 (Bethesda)">
        <title>Hybrid Assembly of the Genome of the Entomopathogenic Nematode Steinernema carpocapsae Identifies the X-Chromosome.</title>
        <authorList>
            <person name="Serra L."/>
            <person name="Macchietto M."/>
            <person name="Macias-Munoz A."/>
            <person name="McGill C.J."/>
            <person name="Rodriguez I.M."/>
            <person name="Rodriguez B."/>
            <person name="Murad R."/>
            <person name="Mortazavi A."/>
        </authorList>
    </citation>
    <scope>NUCLEOTIDE SEQUENCE [LARGE SCALE GENOMIC DNA]</scope>
    <source>
        <strain evidence="12 13">ALL</strain>
    </source>
</reference>
<dbReference type="InterPro" id="IPR052083">
    <property type="entry name" value="Aminoacylase-1_M20A"/>
</dbReference>
<dbReference type="NCBIfam" id="TIGR01880">
    <property type="entry name" value="Ac-peptdase-euk"/>
    <property type="match status" value="1"/>
</dbReference>
<dbReference type="FunFam" id="1.10.150.900:FF:000001">
    <property type="entry name" value="Aminoacylase-1, putative"/>
    <property type="match status" value="1"/>
</dbReference>
<dbReference type="Gene3D" id="3.30.70.360">
    <property type="match status" value="1"/>
</dbReference>
<dbReference type="GO" id="GO:0046872">
    <property type="term" value="F:metal ion binding"/>
    <property type="evidence" value="ECO:0007669"/>
    <property type="project" value="UniProtKB-KW"/>
</dbReference>
<dbReference type="STRING" id="34508.A0A4U8V0V8"/>
<gene>
    <name evidence="12" type="ORF">L596_004913</name>
</gene>
<comment type="subcellular location">
    <subcellularLocation>
        <location evidence="1">Cytoplasm</location>
    </subcellularLocation>
</comment>
<dbReference type="PIRSF" id="PIRSF036696">
    <property type="entry name" value="ACY-1"/>
    <property type="match status" value="1"/>
</dbReference>
<dbReference type="Gene3D" id="1.10.150.900">
    <property type="match status" value="1"/>
</dbReference>
<comment type="caution">
    <text evidence="12">The sequence shown here is derived from an EMBL/GenBank/DDBJ whole genome shotgun (WGS) entry which is preliminary data.</text>
</comment>
<keyword evidence="4" id="KW-0963">Cytoplasm</keyword>
<evidence type="ECO:0000256" key="3">
    <source>
        <dbReference type="ARBA" id="ARBA00011913"/>
    </source>
</evidence>
<feature type="binding site" evidence="10">
    <location>
        <position position="217"/>
    </location>
    <ligand>
        <name>Zn(2+)</name>
        <dbReference type="ChEBI" id="CHEBI:29105"/>
        <label>1</label>
    </ligand>
</feature>
<dbReference type="PANTHER" id="PTHR45892:SF1">
    <property type="entry name" value="AMINOACYLASE-1"/>
    <property type="match status" value="1"/>
</dbReference>
<evidence type="ECO:0000256" key="4">
    <source>
        <dbReference type="ARBA" id="ARBA00022490"/>
    </source>
</evidence>
<feature type="binding site" evidence="10">
    <location>
        <position position="154"/>
    </location>
    <ligand>
        <name>Zn(2+)</name>
        <dbReference type="ChEBI" id="CHEBI:29105"/>
        <label>1</label>
    </ligand>
</feature>
<dbReference type="AlphaFoldDB" id="A0A4U8V0V8"/>
<dbReference type="EMBL" id="CM016762">
    <property type="protein sequence ID" value="TMS38117.1"/>
    <property type="molecule type" value="Genomic_DNA"/>
</dbReference>
<dbReference type="Gene3D" id="3.40.630.10">
    <property type="entry name" value="Zn peptidases"/>
    <property type="match status" value="1"/>
</dbReference>
<dbReference type="GO" id="GO:0006520">
    <property type="term" value="P:amino acid metabolic process"/>
    <property type="evidence" value="ECO:0007669"/>
    <property type="project" value="InterPro"/>
</dbReference>
<evidence type="ECO:0000313" key="12">
    <source>
        <dbReference type="EMBL" id="TMS38117.1"/>
    </source>
</evidence>
<evidence type="ECO:0000256" key="2">
    <source>
        <dbReference type="ARBA" id="ARBA00006247"/>
    </source>
</evidence>
<name>A0A4U8V0V8_STECR</name>
<dbReference type="PROSITE" id="PS00759">
    <property type="entry name" value="ARGE_DAPE_CPG2_2"/>
    <property type="match status" value="1"/>
</dbReference>
<dbReference type="Proteomes" id="UP000298663">
    <property type="component" value="Chromosome X"/>
</dbReference>
<dbReference type="FunFam" id="3.40.630.10:FF:000019">
    <property type="entry name" value="Aminoacylase 1"/>
    <property type="match status" value="1"/>
</dbReference>
<sequence length="446" mass="50710">MVIKRCSAQCGVTLRKIFRLVPLADAVRQTTKGFSRRFVVKATMPHDENEDIAVTNFRRYIRIDTEQPNPDYAACKDFLYELGKELDFECHSHECVSGKPIVWLTKKGSNPSMKSLMLYSHTDVVPTFKDKWTYDPYAAVKDAEGRIYGRGTQDMKCVGIQYVEALRRLIKNKKGGFLRTIHIVFGPDEEIGGIDGMALFVKTQQFKDLNIGFSLDEGIANPTDHFKVYYAERCPWWLTVTCPGSPGHGSRFLENTPAEKLRKVINSFLDWREEQKAKLEADPKMTIGDITSCNLTKVEGGVQTNVIPAEMKATFDIRVTPTDDYDELDKLITKFCKEAGDDVTYSFTEKAMIKAMTPTAKADPWWNIFSSILERNNFEYKTEIFVGATDSRYVREAGIKAIGFSPMKNTPTLLHDHDEFLGEDEYLRGVAIYEQMIAELANNPKD</sequence>
<dbReference type="GO" id="GO:0004046">
    <property type="term" value="F:aminoacylase activity"/>
    <property type="evidence" value="ECO:0007669"/>
    <property type="project" value="UniProtKB-EC"/>
</dbReference>
<evidence type="ECO:0000256" key="8">
    <source>
        <dbReference type="ARBA" id="ARBA00029656"/>
    </source>
</evidence>
<dbReference type="InterPro" id="IPR036264">
    <property type="entry name" value="Bact_exopeptidase_dim_dom"/>
</dbReference>
<dbReference type="InterPro" id="IPR002933">
    <property type="entry name" value="Peptidase_M20"/>
</dbReference>
<dbReference type="InterPro" id="IPR011650">
    <property type="entry name" value="Peptidase_M20_dimer"/>
</dbReference>
<dbReference type="Pfam" id="PF01546">
    <property type="entry name" value="Peptidase_M20"/>
    <property type="match status" value="1"/>
</dbReference>
<dbReference type="FunFam" id="3.30.70.360:FF:000005">
    <property type="entry name" value="Putative Aminoacylase-1"/>
    <property type="match status" value="1"/>
</dbReference>
<evidence type="ECO:0000256" key="10">
    <source>
        <dbReference type="PIRSR" id="PIRSR036696-2"/>
    </source>
</evidence>
<evidence type="ECO:0000256" key="7">
    <source>
        <dbReference type="ARBA" id="ARBA00022833"/>
    </source>
</evidence>
<dbReference type="InterPro" id="IPR010159">
    <property type="entry name" value="N-acyl_aa_amidohydrolase"/>
</dbReference>
<organism evidence="12 13">
    <name type="scientific">Steinernema carpocapsae</name>
    <name type="common">Entomopathogenic nematode</name>
    <dbReference type="NCBI Taxonomy" id="34508"/>
    <lineage>
        <taxon>Eukaryota</taxon>
        <taxon>Metazoa</taxon>
        <taxon>Ecdysozoa</taxon>
        <taxon>Nematoda</taxon>
        <taxon>Chromadorea</taxon>
        <taxon>Rhabditida</taxon>
        <taxon>Tylenchina</taxon>
        <taxon>Panagrolaimomorpha</taxon>
        <taxon>Strongyloidoidea</taxon>
        <taxon>Steinernematidae</taxon>
        <taxon>Steinernema</taxon>
    </lineage>
</organism>
<feature type="binding site" evidence="10">
    <location>
        <position position="190"/>
    </location>
    <ligand>
        <name>Zn(2+)</name>
        <dbReference type="ChEBI" id="CHEBI:29105"/>
        <label>2</label>
    </ligand>
</feature>
<feature type="binding site" evidence="10">
    <location>
        <position position="154"/>
    </location>
    <ligand>
        <name>Zn(2+)</name>
        <dbReference type="ChEBI" id="CHEBI:29105"/>
        <label>2</label>
    </ligand>
</feature>
<evidence type="ECO:0000256" key="9">
    <source>
        <dbReference type="PIRSR" id="PIRSR036696-1"/>
    </source>
</evidence>
<proteinExistence type="inferred from homology"/>
<comment type="similarity">
    <text evidence="2">Belongs to the peptidase M20A family.</text>
</comment>
<dbReference type="EC" id="3.5.1.14" evidence="3"/>
<dbReference type="Pfam" id="PF07687">
    <property type="entry name" value="M20_dimer"/>
    <property type="match status" value="1"/>
</dbReference>
<keyword evidence="5 10" id="KW-0479">Metal-binding</keyword>
<evidence type="ECO:0000256" key="6">
    <source>
        <dbReference type="ARBA" id="ARBA00022801"/>
    </source>
</evidence>
<dbReference type="PANTHER" id="PTHR45892">
    <property type="entry name" value="AMINOACYLASE-1"/>
    <property type="match status" value="1"/>
</dbReference>
<dbReference type="PROSITE" id="PS00758">
    <property type="entry name" value="ARGE_DAPE_CPG2_1"/>
    <property type="match status" value="1"/>
</dbReference>
<evidence type="ECO:0000256" key="1">
    <source>
        <dbReference type="ARBA" id="ARBA00004496"/>
    </source>
</evidence>
<dbReference type="CDD" id="cd05646">
    <property type="entry name" value="M20_AcylaseI_like"/>
    <property type="match status" value="1"/>
</dbReference>
<dbReference type="GO" id="GO:0005737">
    <property type="term" value="C:cytoplasm"/>
    <property type="evidence" value="ECO:0007669"/>
    <property type="project" value="UniProtKB-SubCell"/>
</dbReference>
<feature type="domain" description="Peptidase M20 dimerisation" evidence="11">
    <location>
        <begin position="235"/>
        <end position="340"/>
    </location>
</feature>
<keyword evidence="6" id="KW-0378">Hydrolase</keyword>
<feature type="active site" description="Proton acceptor" evidence="9">
    <location>
        <position position="189"/>
    </location>
</feature>
<dbReference type="SUPFAM" id="SSF53187">
    <property type="entry name" value="Zn-dependent exopeptidases"/>
    <property type="match status" value="1"/>
</dbReference>
<evidence type="ECO:0000313" key="13">
    <source>
        <dbReference type="Proteomes" id="UP000298663"/>
    </source>
</evidence>
<reference evidence="12 13" key="1">
    <citation type="journal article" date="2015" name="Genome Biol.">
        <title>Comparative genomics of Steinernema reveals deeply conserved gene regulatory networks.</title>
        <authorList>
            <person name="Dillman A.R."/>
            <person name="Macchietto M."/>
            <person name="Porter C.F."/>
            <person name="Rogers A."/>
            <person name="Williams B."/>
            <person name="Antoshechkin I."/>
            <person name="Lee M.M."/>
            <person name="Goodwin Z."/>
            <person name="Lu X."/>
            <person name="Lewis E.E."/>
            <person name="Goodrich-Blair H."/>
            <person name="Stock S.P."/>
            <person name="Adams B.J."/>
            <person name="Sternberg P.W."/>
            <person name="Mortazavi A."/>
        </authorList>
    </citation>
    <scope>NUCLEOTIDE SEQUENCE [LARGE SCALE GENOMIC DNA]</scope>
    <source>
        <strain evidence="12 13">ALL</strain>
    </source>
</reference>
<accession>A0A4U8V0V8</accession>
<feature type="binding site" evidence="10">
    <location>
        <position position="415"/>
    </location>
    <ligand>
        <name>Zn(2+)</name>
        <dbReference type="ChEBI" id="CHEBI:29105"/>
        <label>2</label>
    </ligand>
</feature>
<dbReference type="InterPro" id="IPR001261">
    <property type="entry name" value="ArgE/DapE_CS"/>
</dbReference>
<evidence type="ECO:0000256" key="5">
    <source>
        <dbReference type="ARBA" id="ARBA00022723"/>
    </source>
</evidence>
<keyword evidence="13" id="KW-1185">Reference proteome</keyword>